<dbReference type="Gene3D" id="2.130.10.10">
    <property type="entry name" value="YVTN repeat-like/Quinoprotein amine dehydrogenase"/>
    <property type="match status" value="2"/>
</dbReference>
<dbReference type="Pfam" id="PF23335">
    <property type="entry name" value="Beta-prop_IFT80_2nd"/>
    <property type="match status" value="1"/>
</dbReference>
<dbReference type="InterPro" id="IPR036322">
    <property type="entry name" value="WD40_repeat_dom_sf"/>
</dbReference>
<evidence type="ECO:0000256" key="4">
    <source>
        <dbReference type="PROSITE-ProRule" id="PRU00221"/>
    </source>
</evidence>
<dbReference type="InterPro" id="IPR015943">
    <property type="entry name" value="WD40/YVTN_repeat-like_dom_sf"/>
</dbReference>
<accession>A0ABR4QQM8</accession>
<keyword evidence="3" id="KW-0966">Cell projection</keyword>
<protein>
    <submittedName>
        <fullName evidence="7">Uncharacterized protein</fullName>
    </submittedName>
</protein>
<evidence type="ECO:0000259" key="5">
    <source>
        <dbReference type="Pfam" id="PF23335"/>
    </source>
</evidence>
<dbReference type="SUPFAM" id="SSF50978">
    <property type="entry name" value="WD40 repeat-like"/>
    <property type="match status" value="2"/>
</dbReference>
<feature type="repeat" description="WD" evidence="4">
    <location>
        <begin position="1"/>
        <end position="28"/>
    </location>
</feature>
<dbReference type="SMART" id="SM00320">
    <property type="entry name" value="WD40"/>
    <property type="match status" value="5"/>
</dbReference>
<dbReference type="PROSITE" id="PS50294">
    <property type="entry name" value="WD_REPEATS_REGION"/>
    <property type="match status" value="1"/>
</dbReference>
<evidence type="ECO:0000256" key="1">
    <source>
        <dbReference type="ARBA" id="ARBA00004138"/>
    </source>
</evidence>
<feature type="domain" description="IFT80/172/WDR35 TPR" evidence="6">
    <location>
        <begin position="565"/>
        <end position="683"/>
    </location>
</feature>
<evidence type="ECO:0000313" key="8">
    <source>
        <dbReference type="Proteomes" id="UP001651158"/>
    </source>
</evidence>
<dbReference type="PANTHER" id="PTHR24098:SF0">
    <property type="entry name" value="OUTER SEGMENT 5"/>
    <property type="match status" value="1"/>
</dbReference>
<dbReference type="InterPro" id="IPR056456">
    <property type="entry name" value="Beta-prop_IFT80_2nd"/>
</dbReference>
<dbReference type="PROSITE" id="PS50082">
    <property type="entry name" value="WD_REPEATS_2"/>
    <property type="match status" value="2"/>
</dbReference>
<comment type="caution">
    <text evidence="7">The sequence shown here is derived from an EMBL/GenBank/DDBJ whole genome shotgun (WGS) entry which is preliminary data.</text>
</comment>
<feature type="repeat" description="WD" evidence="4">
    <location>
        <begin position="162"/>
        <end position="194"/>
    </location>
</feature>
<dbReference type="EMBL" id="JAKROA010000001">
    <property type="protein sequence ID" value="KAL5111981.1"/>
    <property type="molecule type" value="Genomic_DNA"/>
</dbReference>
<keyword evidence="2" id="KW-0969">Cilium</keyword>
<name>A0ABR4QQM8_9CEST</name>
<dbReference type="Proteomes" id="UP001651158">
    <property type="component" value="Unassembled WGS sequence"/>
</dbReference>
<reference evidence="7 8" key="1">
    <citation type="journal article" date="2022" name="Front. Cell. Infect. Microbiol.">
        <title>The Genomes of Two Strains of Taenia crassiceps the Animal Model for the Study of Human Cysticercosis.</title>
        <authorList>
            <person name="Bobes R.J."/>
            <person name="Estrada K."/>
            <person name="Rios-Valencia D.G."/>
            <person name="Calderon-Gallegos A."/>
            <person name="de la Torre P."/>
            <person name="Carrero J.C."/>
            <person name="Sanchez-Flores A."/>
            <person name="Laclette J.P."/>
        </authorList>
    </citation>
    <scope>NUCLEOTIDE SEQUENCE [LARGE SCALE GENOMIC DNA]</scope>
    <source>
        <strain evidence="7">WFUcys</strain>
    </source>
</reference>
<feature type="domain" description="IFT80 second beta-propeller" evidence="5">
    <location>
        <begin position="338"/>
        <end position="542"/>
    </location>
</feature>
<evidence type="ECO:0000259" key="6">
    <source>
        <dbReference type="Pfam" id="PF23387"/>
    </source>
</evidence>
<evidence type="ECO:0000313" key="7">
    <source>
        <dbReference type="EMBL" id="KAL5111981.1"/>
    </source>
</evidence>
<sequence length="687" mass="76190">MSNDEVVSAGDDHEIKLWRLSRNQPSTLLTLSEGIFPVAIAACPPRMAAVGLNKSVTVNTFAVSSTDGCFHLFNKSGRVEKSVEAHRGAVLALRWSYNGDSFATDGQVKVWSRSGMLRLTLVQKNLSVYALAWGPKSEQIVHTSGKQLTIRTIRSNTASLTWVAHDGLVLKVDWNPVNDLLVSGGEDCKYKVWDSFGRPLFSSQVHKYPICSLAWKPTGDQFVVGSYDFLQLCDKLGWSQNIQKMKTGSILDLAWSPNGANLTAVSTNGRVIFAYPVERRLEWAGFEVVLTSTSSISVTKVCDDSVESLQLCQPILFFSLAYGNLIALTVNQCYIYSVFMLVDWGTLLVYAYSGRLISSVKNGSVRTDLVYPGCIALSNDTIATKDSEDEKAIHLFEVNSGRPIGDGKPIIHAADVMTLGLNQKESAAERRLGVLDINKDLFIYQVRFYGRSRPIIKLGSLVSSFMWSETQNFLAAIKHEKLSVWYYPAVSFIDKELLNLTVEEQNVMEGGGKYCTLNSFNNNHVTIRRPEGTIVSSSISPYPALICDLASKNKWTQGCLCGSQQNKVEHIKNIRETASKEAQSAKTLLLAGQPKEAERTLLQAGLQFSAMMISLSQFKWERALELASKNELSTAIVLSARHHYLSKIGRSENIQLFLASQHQKVMDEDTLKRTITEGYQKEADSKA</sequence>
<dbReference type="InterPro" id="IPR056157">
    <property type="entry name" value="TPR_IFT80_172_dom"/>
</dbReference>
<evidence type="ECO:0000256" key="2">
    <source>
        <dbReference type="ARBA" id="ARBA00023069"/>
    </source>
</evidence>
<evidence type="ECO:0000256" key="3">
    <source>
        <dbReference type="ARBA" id="ARBA00023273"/>
    </source>
</evidence>
<keyword evidence="4" id="KW-0853">WD repeat</keyword>
<dbReference type="Pfam" id="PF00400">
    <property type="entry name" value="WD40"/>
    <property type="match status" value="3"/>
</dbReference>
<organism evidence="7 8">
    <name type="scientific">Taenia crassiceps</name>
    <dbReference type="NCBI Taxonomy" id="6207"/>
    <lineage>
        <taxon>Eukaryota</taxon>
        <taxon>Metazoa</taxon>
        <taxon>Spiralia</taxon>
        <taxon>Lophotrochozoa</taxon>
        <taxon>Platyhelminthes</taxon>
        <taxon>Cestoda</taxon>
        <taxon>Eucestoda</taxon>
        <taxon>Cyclophyllidea</taxon>
        <taxon>Taeniidae</taxon>
        <taxon>Taenia</taxon>
    </lineage>
</organism>
<gene>
    <name evidence="7" type="ORF">TcWFU_004517</name>
</gene>
<keyword evidence="8" id="KW-1185">Reference proteome</keyword>
<dbReference type="InterPro" id="IPR001680">
    <property type="entry name" value="WD40_rpt"/>
</dbReference>
<comment type="subcellular location">
    <subcellularLocation>
        <location evidence="1">Cell projection</location>
        <location evidence="1">Cilium</location>
    </subcellularLocation>
</comment>
<dbReference type="Pfam" id="PF23387">
    <property type="entry name" value="TPR_IFT80_172"/>
    <property type="match status" value="1"/>
</dbReference>
<proteinExistence type="predicted"/>
<dbReference type="PANTHER" id="PTHR24098">
    <property type="entry name" value="OUTER SEGMENT 5"/>
    <property type="match status" value="1"/>
</dbReference>